<dbReference type="Gene3D" id="3.40.190.10">
    <property type="entry name" value="Periplasmic binding protein-like II"/>
    <property type="match status" value="2"/>
</dbReference>
<dbReference type="GO" id="GO:0003700">
    <property type="term" value="F:DNA-binding transcription factor activity"/>
    <property type="evidence" value="ECO:0007669"/>
    <property type="project" value="InterPro"/>
</dbReference>
<evidence type="ECO:0000256" key="1">
    <source>
        <dbReference type="ARBA" id="ARBA00009437"/>
    </source>
</evidence>
<dbReference type="PRINTS" id="PR00039">
    <property type="entry name" value="HTHLYSR"/>
</dbReference>
<dbReference type="GO" id="GO:0043565">
    <property type="term" value="F:sequence-specific DNA binding"/>
    <property type="evidence" value="ECO:0007669"/>
    <property type="project" value="TreeGrafter"/>
</dbReference>
<dbReference type="GO" id="GO:0006351">
    <property type="term" value="P:DNA-templated transcription"/>
    <property type="evidence" value="ECO:0007669"/>
    <property type="project" value="TreeGrafter"/>
</dbReference>
<evidence type="ECO:0000256" key="4">
    <source>
        <dbReference type="ARBA" id="ARBA00023163"/>
    </source>
</evidence>
<organism evidence="6 7">
    <name type="scientific">Advenella kashmirensis W13003</name>
    <dbReference type="NCBI Taxonomy" id="1424334"/>
    <lineage>
        <taxon>Bacteria</taxon>
        <taxon>Pseudomonadati</taxon>
        <taxon>Pseudomonadota</taxon>
        <taxon>Betaproteobacteria</taxon>
        <taxon>Burkholderiales</taxon>
        <taxon>Alcaligenaceae</taxon>
    </lineage>
</organism>
<evidence type="ECO:0000256" key="2">
    <source>
        <dbReference type="ARBA" id="ARBA00023015"/>
    </source>
</evidence>
<dbReference type="OrthoDB" id="8683153at2"/>
<proteinExistence type="inferred from homology"/>
<dbReference type="InterPro" id="IPR036390">
    <property type="entry name" value="WH_DNA-bd_sf"/>
</dbReference>
<dbReference type="PANTHER" id="PTHR30537:SF74">
    <property type="entry name" value="HTH-TYPE TRANSCRIPTIONAL REGULATOR TRPI"/>
    <property type="match status" value="1"/>
</dbReference>
<sequence length="303" mass="34504">MVRHLPPLNPLRVFEAVARHKNLTLAAKELHVTQSAVSRQIATLETYVGTPLIMRESRGVTLTRAGQRYAEEIIPAFDKLAEATGKVMEKNVQSVLRVRTYTTFTAKWLIPHLMHFRQRYPDIEVLITNAVPTVDFDRDGVDIAIQYGEGDWPGTQSDLLFRDELEPVCSPQFLAAHPESQHDPAALLKGPLLCSHYRRSDWDDWLSFADLETVAKKAERMSFSTSVLTWQAAMDGLGLAVGQIPLLKSELESGLLVRPFARPQYRDRGHYLVRPSLQRHSRKVTAFRNWILQEVRDPEENLV</sequence>
<dbReference type="InterPro" id="IPR000847">
    <property type="entry name" value="LysR_HTH_N"/>
</dbReference>
<dbReference type="PROSITE" id="PS50931">
    <property type="entry name" value="HTH_LYSR"/>
    <property type="match status" value="1"/>
</dbReference>
<keyword evidence="3" id="KW-0238">DNA-binding</keyword>
<dbReference type="EMBL" id="AYXT01000009">
    <property type="protein sequence ID" value="ETF02492.1"/>
    <property type="molecule type" value="Genomic_DNA"/>
</dbReference>
<dbReference type="STRING" id="1424334.W822_06410"/>
<accession>V8QS85</accession>
<dbReference type="InterPro" id="IPR005119">
    <property type="entry name" value="LysR_subst-bd"/>
</dbReference>
<dbReference type="Proteomes" id="UP000018733">
    <property type="component" value="Unassembled WGS sequence"/>
</dbReference>
<dbReference type="Gene3D" id="1.10.10.10">
    <property type="entry name" value="Winged helix-like DNA-binding domain superfamily/Winged helix DNA-binding domain"/>
    <property type="match status" value="1"/>
</dbReference>
<name>V8QS85_9BURK</name>
<evidence type="ECO:0000313" key="7">
    <source>
        <dbReference type="Proteomes" id="UP000018733"/>
    </source>
</evidence>
<dbReference type="PATRIC" id="fig|1424334.3.peg.1277"/>
<dbReference type="PANTHER" id="PTHR30537">
    <property type="entry name" value="HTH-TYPE TRANSCRIPTIONAL REGULATOR"/>
    <property type="match status" value="1"/>
</dbReference>
<feature type="domain" description="HTH lysR-type" evidence="5">
    <location>
        <begin position="6"/>
        <end position="63"/>
    </location>
</feature>
<dbReference type="RefSeq" id="WP_024004268.1">
    <property type="nucleotide sequence ID" value="NZ_KI650979.1"/>
</dbReference>
<reference evidence="6 7" key="1">
    <citation type="journal article" date="2014" name="Genome Announc.">
        <title>Draft Genome Sequence of Advenella kashmirensis Strain W13003, a Polycyclic Aromatic Hydrocarbon-Degrading Bacterium.</title>
        <authorList>
            <person name="Wang X."/>
            <person name="Jin D."/>
            <person name="Zhou L."/>
            <person name="Wu L."/>
            <person name="An W."/>
            <person name="Zhao L."/>
        </authorList>
    </citation>
    <scope>NUCLEOTIDE SEQUENCE [LARGE SCALE GENOMIC DNA]</scope>
    <source>
        <strain evidence="6 7">W13003</strain>
    </source>
</reference>
<keyword evidence="4" id="KW-0804">Transcription</keyword>
<dbReference type="Pfam" id="PF00126">
    <property type="entry name" value="HTH_1"/>
    <property type="match status" value="1"/>
</dbReference>
<dbReference type="InterPro" id="IPR058163">
    <property type="entry name" value="LysR-type_TF_proteobact-type"/>
</dbReference>
<evidence type="ECO:0000259" key="5">
    <source>
        <dbReference type="PROSITE" id="PS50931"/>
    </source>
</evidence>
<dbReference type="AlphaFoldDB" id="V8QS85"/>
<evidence type="ECO:0000256" key="3">
    <source>
        <dbReference type="ARBA" id="ARBA00023125"/>
    </source>
</evidence>
<dbReference type="HOGENOM" id="CLU_039613_37_0_4"/>
<gene>
    <name evidence="6" type="ORF">W822_06410</name>
</gene>
<dbReference type="SUPFAM" id="SSF53850">
    <property type="entry name" value="Periplasmic binding protein-like II"/>
    <property type="match status" value="1"/>
</dbReference>
<dbReference type="CDD" id="cd08432">
    <property type="entry name" value="PBP2_GcdR_TrpI_HvrB_AmpR_like"/>
    <property type="match status" value="1"/>
</dbReference>
<dbReference type="FunFam" id="1.10.10.10:FF:000001">
    <property type="entry name" value="LysR family transcriptional regulator"/>
    <property type="match status" value="1"/>
</dbReference>
<dbReference type="InterPro" id="IPR036388">
    <property type="entry name" value="WH-like_DNA-bd_sf"/>
</dbReference>
<dbReference type="SUPFAM" id="SSF46785">
    <property type="entry name" value="Winged helix' DNA-binding domain"/>
    <property type="match status" value="1"/>
</dbReference>
<evidence type="ECO:0000313" key="6">
    <source>
        <dbReference type="EMBL" id="ETF02492.1"/>
    </source>
</evidence>
<keyword evidence="2" id="KW-0805">Transcription regulation</keyword>
<comment type="caution">
    <text evidence="6">The sequence shown here is derived from an EMBL/GenBank/DDBJ whole genome shotgun (WGS) entry which is preliminary data.</text>
</comment>
<comment type="similarity">
    <text evidence="1">Belongs to the LysR transcriptional regulatory family.</text>
</comment>
<dbReference type="NCBIfam" id="NF008352">
    <property type="entry name" value="PRK11139.1"/>
    <property type="match status" value="1"/>
</dbReference>
<keyword evidence="7" id="KW-1185">Reference proteome</keyword>
<dbReference type="eggNOG" id="COG0583">
    <property type="taxonomic scope" value="Bacteria"/>
</dbReference>
<protein>
    <submittedName>
        <fullName evidence="6">LysR family transcriptional regulator</fullName>
    </submittedName>
</protein>
<dbReference type="Pfam" id="PF03466">
    <property type="entry name" value="LysR_substrate"/>
    <property type="match status" value="1"/>
</dbReference>